<dbReference type="Proteomes" id="UP001186944">
    <property type="component" value="Unassembled WGS sequence"/>
</dbReference>
<dbReference type="GO" id="GO:0014069">
    <property type="term" value="C:postsynaptic density"/>
    <property type="evidence" value="ECO:0007669"/>
    <property type="project" value="TreeGrafter"/>
</dbReference>
<keyword evidence="9" id="KW-1185">Reference proteome</keyword>
<dbReference type="Gene3D" id="1.20.5.2480">
    <property type="match status" value="1"/>
</dbReference>
<evidence type="ECO:0000256" key="3">
    <source>
        <dbReference type="ARBA" id="ARBA00022824"/>
    </source>
</evidence>
<comment type="subcellular location">
    <subcellularLocation>
        <location evidence="1">Endoplasmic reticulum membrane</location>
        <topology evidence="1">Multi-pass membrane protein</topology>
    </subcellularLocation>
</comment>
<keyword evidence="5 6" id="KW-0472">Membrane</keyword>
<dbReference type="GO" id="GO:0007420">
    <property type="term" value="P:brain development"/>
    <property type="evidence" value="ECO:0007669"/>
    <property type="project" value="TreeGrafter"/>
</dbReference>
<dbReference type="GO" id="GO:0043005">
    <property type="term" value="C:neuron projection"/>
    <property type="evidence" value="ECO:0007669"/>
    <property type="project" value="TreeGrafter"/>
</dbReference>
<proteinExistence type="predicted"/>
<dbReference type="InterPro" id="IPR003388">
    <property type="entry name" value="Reticulon"/>
</dbReference>
<dbReference type="EMBL" id="VSWD01000014">
    <property type="protein sequence ID" value="KAK3083128.1"/>
    <property type="molecule type" value="Genomic_DNA"/>
</dbReference>
<gene>
    <name evidence="8" type="ORF">FSP39_014715</name>
</gene>
<organism evidence="8 9">
    <name type="scientific">Pinctada imbricata</name>
    <name type="common">Atlantic pearl-oyster</name>
    <name type="synonym">Pinctada martensii</name>
    <dbReference type="NCBI Taxonomy" id="66713"/>
    <lineage>
        <taxon>Eukaryota</taxon>
        <taxon>Metazoa</taxon>
        <taxon>Spiralia</taxon>
        <taxon>Lophotrochozoa</taxon>
        <taxon>Mollusca</taxon>
        <taxon>Bivalvia</taxon>
        <taxon>Autobranchia</taxon>
        <taxon>Pteriomorphia</taxon>
        <taxon>Pterioida</taxon>
        <taxon>Pterioidea</taxon>
        <taxon>Pteriidae</taxon>
        <taxon>Pinctada</taxon>
    </lineage>
</organism>
<keyword evidence="3" id="KW-0256">Endoplasmic reticulum</keyword>
<dbReference type="PROSITE" id="PS50845">
    <property type="entry name" value="RETICULON"/>
    <property type="match status" value="1"/>
</dbReference>
<evidence type="ECO:0000256" key="5">
    <source>
        <dbReference type="ARBA" id="ARBA00023136"/>
    </source>
</evidence>
<comment type="caution">
    <text evidence="8">The sequence shown here is derived from an EMBL/GenBank/DDBJ whole genome shotgun (WGS) entry which is preliminary data.</text>
</comment>
<evidence type="ECO:0000256" key="4">
    <source>
        <dbReference type="ARBA" id="ARBA00022989"/>
    </source>
</evidence>
<feature type="transmembrane region" description="Helical" evidence="6">
    <location>
        <begin position="52"/>
        <end position="77"/>
    </location>
</feature>
<dbReference type="InterPro" id="IPR046964">
    <property type="entry name" value="RTN1-4"/>
</dbReference>
<dbReference type="GO" id="GO:0005789">
    <property type="term" value="C:endoplasmic reticulum membrane"/>
    <property type="evidence" value="ECO:0007669"/>
    <property type="project" value="UniProtKB-SubCell"/>
</dbReference>
<dbReference type="PANTHER" id="PTHR45799:SF2">
    <property type="entry name" value="RETICULON-LIKE PROTEIN"/>
    <property type="match status" value="1"/>
</dbReference>
<sequence>MLFILLSLACFSVLSVLAYLSLALLTITLSFRVYKNVLQAVQKTGDAHPFRYVIYPAVSGLFLCPQFAGIPSLALIYT</sequence>
<accession>A0AA88XEL4</accession>
<evidence type="ECO:0000256" key="1">
    <source>
        <dbReference type="ARBA" id="ARBA00004477"/>
    </source>
</evidence>
<dbReference type="PANTHER" id="PTHR45799">
    <property type="entry name" value="RETICULON-LIKE PROTEIN"/>
    <property type="match status" value="1"/>
</dbReference>
<feature type="transmembrane region" description="Helical" evidence="6">
    <location>
        <begin position="6"/>
        <end position="31"/>
    </location>
</feature>
<keyword evidence="2 6" id="KW-0812">Transmembrane</keyword>
<evidence type="ECO:0000256" key="6">
    <source>
        <dbReference type="SAM" id="Phobius"/>
    </source>
</evidence>
<dbReference type="GO" id="GO:0030182">
    <property type="term" value="P:neuron differentiation"/>
    <property type="evidence" value="ECO:0007669"/>
    <property type="project" value="TreeGrafter"/>
</dbReference>
<evidence type="ECO:0000313" key="9">
    <source>
        <dbReference type="Proteomes" id="UP001186944"/>
    </source>
</evidence>
<name>A0AA88XEL4_PINIB</name>
<protein>
    <recommendedName>
        <fullName evidence="7">Reticulon domain-containing protein</fullName>
    </recommendedName>
</protein>
<dbReference type="AlphaFoldDB" id="A0AA88XEL4"/>
<dbReference type="GO" id="GO:0071787">
    <property type="term" value="P:endoplasmic reticulum tubular network formation"/>
    <property type="evidence" value="ECO:0007669"/>
    <property type="project" value="TreeGrafter"/>
</dbReference>
<reference evidence="8" key="1">
    <citation type="submission" date="2019-08" db="EMBL/GenBank/DDBJ databases">
        <title>The improved chromosome-level genome for the pearl oyster Pinctada fucata martensii using PacBio sequencing and Hi-C.</title>
        <authorList>
            <person name="Zheng Z."/>
        </authorList>
    </citation>
    <scope>NUCLEOTIDE SEQUENCE</scope>
    <source>
        <strain evidence="8">ZZ-2019</strain>
        <tissue evidence="8">Adductor muscle</tissue>
    </source>
</reference>
<keyword evidence="4 6" id="KW-1133">Transmembrane helix</keyword>
<evidence type="ECO:0000259" key="7">
    <source>
        <dbReference type="PROSITE" id="PS50845"/>
    </source>
</evidence>
<evidence type="ECO:0000313" key="8">
    <source>
        <dbReference type="EMBL" id="KAK3083128.1"/>
    </source>
</evidence>
<evidence type="ECO:0000256" key="2">
    <source>
        <dbReference type="ARBA" id="ARBA00022692"/>
    </source>
</evidence>
<feature type="domain" description="Reticulon" evidence="7">
    <location>
        <begin position="1"/>
        <end position="78"/>
    </location>
</feature>